<sequence length="107" mass="10935">MQPDNFTAASETTWSLIRTNATSQCGLAQTSGISRASRHIHGSVNMTASDDKTQEKKPLAGAGIAVGIAIGVALGAAFDQLALGTALGAAFGAAIDAVSHARRKKER</sequence>
<feature type="domain" description="Glycine zipper-like" evidence="2">
    <location>
        <begin position="60"/>
        <end position="99"/>
    </location>
</feature>
<keyword evidence="1" id="KW-1133">Transmembrane helix</keyword>
<dbReference type="AlphaFoldDB" id="A0A160DYB4"/>
<evidence type="ECO:0000313" key="3">
    <source>
        <dbReference type="EMBL" id="ANB19594.1"/>
    </source>
</evidence>
<feature type="transmembrane region" description="Helical" evidence="1">
    <location>
        <begin position="83"/>
        <end position="101"/>
    </location>
</feature>
<dbReference type="EMBL" id="CP015249">
    <property type="protein sequence ID" value="ANB19594.1"/>
    <property type="molecule type" value="Genomic_DNA"/>
</dbReference>
<proteinExistence type="predicted"/>
<evidence type="ECO:0000313" key="4">
    <source>
        <dbReference type="Proteomes" id="UP000076830"/>
    </source>
</evidence>
<dbReference type="KEGG" id="dko:I596_3606"/>
<evidence type="ECO:0000259" key="2">
    <source>
        <dbReference type="Pfam" id="PF26273"/>
    </source>
</evidence>
<dbReference type="Pfam" id="PF26273">
    <property type="entry name" value="Gly_zipper"/>
    <property type="match status" value="1"/>
</dbReference>
<keyword evidence="1" id="KW-0472">Membrane</keyword>
<accession>A0A160DYB4</accession>
<keyword evidence="4" id="KW-1185">Reference proteome</keyword>
<dbReference type="STRING" id="1300342.I596_3606"/>
<reference evidence="3 4" key="1">
    <citation type="submission" date="2016-04" db="EMBL/GenBank/DDBJ databases">
        <title>Complete genome sequence of Dokdonella koreensis DS-123T.</title>
        <authorList>
            <person name="Kim J.F."/>
            <person name="Lee H."/>
            <person name="Kwak M.-J."/>
        </authorList>
    </citation>
    <scope>NUCLEOTIDE SEQUENCE [LARGE SCALE GENOMIC DNA]</scope>
    <source>
        <strain evidence="3 4">DS-123</strain>
    </source>
</reference>
<protein>
    <recommendedName>
        <fullName evidence="2">Glycine zipper-like domain-containing protein</fullName>
    </recommendedName>
</protein>
<dbReference type="InterPro" id="IPR058598">
    <property type="entry name" value="Gly_zipper-like_dom"/>
</dbReference>
<evidence type="ECO:0000256" key="1">
    <source>
        <dbReference type="SAM" id="Phobius"/>
    </source>
</evidence>
<organism evidence="3 4">
    <name type="scientific">Dokdonella koreensis DS-123</name>
    <dbReference type="NCBI Taxonomy" id="1300342"/>
    <lineage>
        <taxon>Bacteria</taxon>
        <taxon>Pseudomonadati</taxon>
        <taxon>Pseudomonadota</taxon>
        <taxon>Gammaproteobacteria</taxon>
        <taxon>Lysobacterales</taxon>
        <taxon>Rhodanobacteraceae</taxon>
        <taxon>Dokdonella</taxon>
    </lineage>
</organism>
<gene>
    <name evidence="3" type="ORF">I596_3606</name>
</gene>
<keyword evidence="1" id="KW-0812">Transmembrane</keyword>
<feature type="transmembrane region" description="Helical" evidence="1">
    <location>
        <begin position="59"/>
        <end position="77"/>
    </location>
</feature>
<name>A0A160DYB4_9GAMM</name>
<dbReference type="Proteomes" id="UP000076830">
    <property type="component" value="Chromosome"/>
</dbReference>
<dbReference type="RefSeq" id="WP_223303861.1">
    <property type="nucleotide sequence ID" value="NZ_CP015249.1"/>
</dbReference>